<dbReference type="AlphaFoldDB" id="A0A673G7K0"/>
<feature type="coiled-coil region" evidence="1">
    <location>
        <begin position="67"/>
        <end position="94"/>
    </location>
</feature>
<dbReference type="Ensembl" id="ENSSRHT00000008368.1">
    <property type="protein sequence ID" value="ENSSRHP00000008119.1"/>
    <property type="gene ID" value="ENSSRHG00000004737.1"/>
</dbReference>
<accession>A0A673G7K0</accession>
<dbReference type="Proteomes" id="UP000472270">
    <property type="component" value="Unassembled WGS sequence"/>
</dbReference>
<dbReference type="GO" id="GO:0005737">
    <property type="term" value="C:cytoplasm"/>
    <property type="evidence" value="ECO:0007669"/>
    <property type="project" value="TreeGrafter"/>
</dbReference>
<reference evidence="2" key="2">
    <citation type="submission" date="2025-09" db="UniProtKB">
        <authorList>
            <consortium name="Ensembl"/>
        </authorList>
    </citation>
    <scope>IDENTIFICATION</scope>
</reference>
<dbReference type="InterPro" id="IPR039873">
    <property type="entry name" value="CCDC78"/>
</dbReference>
<name>A0A673G7K0_9TELE</name>
<evidence type="ECO:0000313" key="2">
    <source>
        <dbReference type="Ensembl" id="ENSSRHP00000008119.1"/>
    </source>
</evidence>
<reference evidence="2" key="1">
    <citation type="submission" date="2025-08" db="UniProtKB">
        <authorList>
            <consortium name="Ensembl"/>
        </authorList>
    </citation>
    <scope>IDENTIFICATION</scope>
</reference>
<gene>
    <name evidence="2" type="primary">LOC107718220</name>
</gene>
<dbReference type="PANTHER" id="PTHR22106">
    <property type="entry name" value="COILED-COIL DOMAIN-CONTAINING PROTEIN 78"/>
    <property type="match status" value="1"/>
</dbReference>
<evidence type="ECO:0000256" key="1">
    <source>
        <dbReference type="SAM" id="Coils"/>
    </source>
</evidence>
<keyword evidence="1" id="KW-0175">Coiled coil</keyword>
<evidence type="ECO:0000313" key="3">
    <source>
        <dbReference type="Proteomes" id="UP000472270"/>
    </source>
</evidence>
<dbReference type="PANTHER" id="PTHR22106:SF5">
    <property type="entry name" value="COILED-COIL DOMAIN-CONTAINING PROTEIN 78"/>
    <property type="match status" value="1"/>
</dbReference>
<keyword evidence="3" id="KW-1185">Reference proteome</keyword>
<proteinExistence type="predicted"/>
<organism evidence="2 3">
    <name type="scientific">Sinocyclocheilus rhinocerous</name>
    <dbReference type="NCBI Taxonomy" id="307959"/>
    <lineage>
        <taxon>Eukaryota</taxon>
        <taxon>Metazoa</taxon>
        <taxon>Chordata</taxon>
        <taxon>Craniata</taxon>
        <taxon>Vertebrata</taxon>
        <taxon>Euteleostomi</taxon>
        <taxon>Actinopterygii</taxon>
        <taxon>Neopterygii</taxon>
        <taxon>Teleostei</taxon>
        <taxon>Ostariophysi</taxon>
        <taxon>Cypriniformes</taxon>
        <taxon>Cyprinidae</taxon>
        <taxon>Cyprininae</taxon>
        <taxon>Sinocyclocheilus</taxon>
    </lineage>
</organism>
<protein>
    <submittedName>
        <fullName evidence="2">Coiled-coil domain-containing protein 78-like</fullName>
    </submittedName>
</protein>
<sequence length="197" mass="22797">MLEEVKTSYRSREKQLTKAIRSYRKHIQGLMSLYPRLQCEQILALPEHALEAGPPEAHFSPAGTELRGETDRELHRLREDKACLESQLKLAREQVCVCVSPTCNNDNSFAIITLLNTVKFQQEAQERERVQLIARATVAEERVSELKEYVDNHLGRYKLEITRLRRLLGSQEGRSNSLNHQNETTQQYDLYCCVLIL</sequence>